<protein>
    <recommendedName>
        <fullName evidence="8">GOLD domain-containing protein</fullName>
    </recommendedName>
</protein>
<feature type="domain" description="GOLD" evidence="8">
    <location>
        <begin position="146"/>
        <end position="322"/>
    </location>
</feature>
<dbReference type="EMBL" id="CATQJL010000112">
    <property type="protein sequence ID" value="CAJ0595950.1"/>
    <property type="molecule type" value="Genomic_DNA"/>
</dbReference>
<keyword evidence="5 7" id="KW-1133">Transmembrane helix</keyword>
<gene>
    <name evidence="9" type="ORF">CYNAS_LOCUS7933</name>
</gene>
<evidence type="ECO:0000313" key="10">
    <source>
        <dbReference type="Proteomes" id="UP001176961"/>
    </source>
</evidence>
<keyword evidence="4" id="KW-0732">Signal</keyword>
<keyword evidence="6 7" id="KW-0472">Membrane</keyword>
<dbReference type="PANTHER" id="PTHR22811">
    <property type="entry name" value="TRANSMEMBRANE EMP24 DOMAIN-CONTAINING PROTEIN"/>
    <property type="match status" value="1"/>
</dbReference>
<keyword evidence="10" id="KW-1185">Reference proteome</keyword>
<dbReference type="AlphaFoldDB" id="A0AA36GPS5"/>
<evidence type="ECO:0000313" key="9">
    <source>
        <dbReference type="EMBL" id="CAJ0595950.1"/>
    </source>
</evidence>
<evidence type="ECO:0000259" key="8">
    <source>
        <dbReference type="SMART" id="SM01190"/>
    </source>
</evidence>
<dbReference type="Proteomes" id="UP001176961">
    <property type="component" value="Unassembled WGS sequence"/>
</dbReference>
<comment type="subcellular location">
    <subcellularLocation>
        <location evidence="1">Membrane</location>
        <topology evidence="1">Single-pass type I membrane protein</topology>
    </subcellularLocation>
</comment>
<dbReference type="InterPro" id="IPR015720">
    <property type="entry name" value="Emp24-like"/>
</dbReference>
<dbReference type="Pfam" id="PF01105">
    <property type="entry name" value="EMP24_GP25L"/>
    <property type="match status" value="2"/>
</dbReference>
<name>A0AA36GPS5_CYLNA</name>
<evidence type="ECO:0000256" key="7">
    <source>
        <dbReference type="SAM" id="Phobius"/>
    </source>
</evidence>
<accession>A0AA36GPS5</accession>
<comment type="caution">
    <text evidence="9">The sequence shown here is derived from an EMBL/GenBank/DDBJ whole genome shotgun (WGS) entry which is preliminary data.</text>
</comment>
<comment type="similarity">
    <text evidence="2">Belongs to the EMP24/GP25L family.</text>
</comment>
<feature type="transmembrane region" description="Helical" evidence="7">
    <location>
        <begin position="293"/>
        <end position="317"/>
    </location>
</feature>
<proteinExistence type="inferred from homology"/>
<dbReference type="SMART" id="SM01190">
    <property type="entry name" value="EMP24_GP25L"/>
    <property type="match status" value="1"/>
</dbReference>
<evidence type="ECO:0000256" key="1">
    <source>
        <dbReference type="ARBA" id="ARBA00004479"/>
    </source>
</evidence>
<evidence type="ECO:0000256" key="5">
    <source>
        <dbReference type="ARBA" id="ARBA00022989"/>
    </source>
</evidence>
<sequence>MELDSRLTCMYETLEKNMLLKLNLSPAFQSRFPMSLRLTSPSGEFSEWAEGEGEAYMKHNTTEDGDYEICLNAPRPVKVNLNIFFHNPERMEKSLDRYLKVHEMKDNVKYGIARCNMLSTSIVTILLLLSGAASEENEVEMYVDRSITMDFDSKMTCFYEALKANVTLYLNLMPQNVLDHNISLRLTSPSGDLLEWSHGMEEVNMEYNLTENGDYEICVVLKKPLRATLSIYAEVPVNWLVSLTKIGQLAQVATEVLETATKLLSTLFKVAISLKHSNTITSRDEAMQNSNSFYIKMYVCVFCITAIIVAIVQVNIVQRMFYVDYQRLRV</sequence>
<dbReference type="GO" id="GO:0016020">
    <property type="term" value="C:membrane"/>
    <property type="evidence" value="ECO:0007669"/>
    <property type="project" value="UniProtKB-SubCell"/>
</dbReference>
<evidence type="ECO:0000256" key="4">
    <source>
        <dbReference type="ARBA" id="ARBA00022729"/>
    </source>
</evidence>
<evidence type="ECO:0000256" key="2">
    <source>
        <dbReference type="ARBA" id="ARBA00007104"/>
    </source>
</evidence>
<dbReference type="InterPro" id="IPR009038">
    <property type="entry name" value="GOLD_dom"/>
</dbReference>
<organism evidence="9 10">
    <name type="scientific">Cylicocyclus nassatus</name>
    <name type="common">Nematode worm</name>
    <dbReference type="NCBI Taxonomy" id="53992"/>
    <lineage>
        <taxon>Eukaryota</taxon>
        <taxon>Metazoa</taxon>
        <taxon>Ecdysozoa</taxon>
        <taxon>Nematoda</taxon>
        <taxon>Chromadorea</taxon>
        <taxon>Rhabditida</taxon>
        <taxon>Rhabditina</taxon>
        <taxon>Rhabditomorpha</taxon>
        <taxon>Strongyloidea</taxon>
        <taxon>Strongylidae</taxon>
        <taxon>Cylicocyclus</taxon>
    </lineage>
</organism>
<evidence type="ECO:0000256" key="3">
    <source>
        <dbReference type="ARBA" id="ARBA00022692"/>
    </source>
</evidence>
<keyword evidence="3 7" id="KW-0812">Transmembrane</keyword>
<evidence type="ECO:0000256" key="6">
    <source>
        <dbReference type="ARBA" id="ARBA00023136"/>
    </source>
</evidence>
<reference evidence="9" key="1">
    <citation type="submission" date="2023-07" db="EMBL/GenBank/DDBJ databases">
        <authorList>
            <consortium name="CYATHOMIX"/>
        </authorList>
    </citation>
    <scope>NUCLEOTIDE SEQUENCE</scope>
    <source>
        <strain evidence="9">N/A</strain>
    </source>
</reference>